<dbReference type="AlphaFoldDB" id="A0A098LH19"/>
<keyword evidence="2" id="KW-1185">Reference proteome</keyword>
<comment type="caution">
    <text evidence="1">The sequence shown here is derived from an EMBL/GenBank/DDBJ whole genome shotgun (WGS) entry which is preliminary data.</text>
</comment>
<evidence type="ECO:0000313" key="2">
    <source>
        <dbReference type="Proteomes" id="UP000030185"/>
    </source>
</evidence>
<evidence type="ECO:0000313" key="1">
    <source>
        <dbReference type="EMBL" id="GAL85473.1"/>
    </source>
</evidence>
<dbReference type="Proteomes" id="UP000030185">
    <property type="component" value="Unassembled WGS sequence"/>
</dbReference>
<sequence>MIALLIYPKKIDKKFVKEYASKSKTGINSRYGILKRSNICNKVKMYYGNAGYKTNKKFSDTKDKFSLWQK</sequence>
<name>A0A098LH19_9BACT</name>
<reference evidence="1 2" key="1">
    <citation type="submission" date="2014-09" db="EMBL/GenBank/DDBJ databases">
        <title>Sporocytophaga myxococcoides PG-01 genome sequencing.</title>
        <authorList>
            <person name="Liu L."/>
            <person name="Gao P.J."/>
            <person name="Chen G.J."/>
            <person name="Wang L.S."/>
        </authorList>
    </citation>
    <scope>NUCLEOTIDE SEQUENCE [LARGE SCALE GENOMIC DNA]</scope>
    <source>
        <strain evidence="1 2">PG-01</strain>
    </source>
</reference>
<proteinExistence type="predicted"/>
<gene>
    <name evidence="1" type="ORF">MYP_2702</name>
</gene>
<dbReference type="EMBL" id="BBLT01000005">
    <property type="protein sequence ID" value="GAL85473.1"/>
    <property type="molecule type" value="Genomic_DNA"/>
</dbReference>
<dbReference type="RefSeq" id="WP_045464192.1">
    <property type="nucleotide sequence ID" value="NZ_BBLT01000005.1"/>
</dbReference>
<protein>
    <submittedName>
        <fullName evidence="1">Uncharacterized protein</fullName>
    </submittedName>
</protein>
<accession>A0A098LH19</accession>
<organism evidence="1 2">
    <name type="scientific">Sporocytophaga myxococcoides</name>
    <dbReference type="NCBI Taxonomy" id="153721"/>
    <lineage>
        <taxon>Bacteria</taxon>
        <taxon>Pseudomonadati</taxon>
        <taxon>Bacteroidota</taxon>
        <taxon>Cytophagia</taxon>
        <taxon>Cytophagales</taxon>
        <taxon>Cytophagaceae</taxon>
        <taxon>Sporocytophaga</taxon>
    </lineage>
</organism>